<feature type="domain" description="Alpha-L-rhamnosidase C-terminal" evidence="7">
    <location>
        <begin position="702"/>
        <end position="775"/>
    </location>
</feature>
<dbReference type="InterPro" id="IPR008928">
    <property type="entry name" value="6-hairpin_glycosidase_sf"/>
</dbReference>
<protein>
    <recommendedName>
        <fullName evidence="2">alpha-L-rhamnosidase</fullName>
        <ecNumber evidence="2">3.2.1.40</ecNumber>
    </recommendedName>
</protein>
<keyword evidence="3 8" id="KW-0378">Hydrolase</keyword>
<dbReference type="PROSITE" id="PS51257">
    <property type="entry name" value="PROKAR_LIPOPROTEIN"/>
    <property type="match status" value="1"/>
</dbReference>
<evidence type="ECO:0000313" key="8">
    <source>
        <dbReference type="EMBL" id="MDN5200349.1"/>
    </source>
</evidence>
<evidence type="ECO:0000313" key="9">
    <source>
        <dbReference type="Proteomes" id="UP001172082"/>
    </source>
</evidence>
<name>A0ABT8KI08_9BACT</name>
<dbReference type="EC" id="3.2.1.40" evidence="2"/>
<evidence type="ECO:0000259" key="7">
    <source>
        <dbReference type="Pfam" id="PF17390"/>
    </source>
</evidence>
<dbReference type="Pfam" id="PF08531">
    <property type="entry name" value="Bac_rhamnosid_N"/>
    <property type="match status" value="1"/>
</dbReference>
<feature type="domain" description="Alpha-L-rhamnosidase concanavalin-like" evidence="4">
    <location>
        <begin position="258"/>
        <end position="373"/>
    </location>
</feature>
<dbReference type="EMBL" id="JAUJEA010000001">
    <property type="protein sequence ID" value="MDN5200349.1"/>
    <property type="molecule type" value="Genomic_DNA"/>
</dbReference>
<keyword evidence="9" id="KW-1185">Reference proteome</keyword>
<dbReference type="InterPro" id="IPR035396">
    <property type="entry name" value="Bac_rhamnosid6H"/>
</dbReference>
<dbReference type="Gene3D" id="1.50.10.10">
    <property type="match status" value="1"/>
</dbReference>
<comment type="caution">
    <text evidence="8">The sequence shown here is derived from an EMBL/GenBank/DDBJ whole genome shotgun (WGS) entry which is preliminary data.</text>
</comment>
<organism evidence="8 9">
    <name type="scientific">Splendidivirga corallicola</name>
    <dbReference type="NCBI Taxonomy" id="3051826"/>
    <lineage>
        <taxon>Bacteria</taxon>
        <taxon>Pseudomonadati</taxon>
        <taxon>Bacteroidota</taxon>
        <taxon>Cytophagia</taxon>
        <taxon>Cytophagales</taxon>
        <taxon>Splendidivirgaceae</taxon>
        <taxon>Splendidivirga</taxon>
    </lineage>
</organism>
<evidence type="ECO:0000259" key="4">
    <source>
        <dbReference type="Pfam" id="PF05592"/>
    </source>
</evidence>
<dbReference type="InterPro" id="IPR035398">
    <property type="entry name" value="Bac_rhamnosid_C"/>
</dbReference>
<dbReference type="PANTHER" id="PTHR33307">
    <property type="entry name" value="ALPHA-RHAMNOSIDASE (EUROFUNG)"/>
    <property type="match status" value="1"/>
</dbReference>
<dbReference type="Pfam" id="PF05592">
    <property type="entry name" value="Bac_rhamnosid"/>
    <property type="match status" value="1"/>
</dbReference>
<feature type="domain" description="Bacterial alpha-L-rhamnosidase N-terminal" evidence="5">
    <location>
        <begin position="74"/>
        <end position="248"/>
    </location>
</feature>
<dbReference type="Gene3D" id="2.60.120.260">
    <property type="entry name" value="Galactose-binding domain-like"/>
    <property type="match status" value="2"/>
</dbReference>
<dbReference type="InterPro" id="IPR016007">
    <property type="entry name" value="Alpha_rhamnosid"/>
</dbReference>
<dbReference type="SUPFAM" id="SSF48208">
    <property type="entry name" value="Six-hairpin glycosidases"/>
    <property type="match status" value="1"/>
</dbReference>
<accession>A0ABT8KI08</accession>
<dbReference type="GO" id="GO:0016787">
    <property type="term" value="F:hydrolase activity"/>
    <property type="evidence" value="ECO:0007669"/>
    <property type="project" value="UniProtKB-KW"/>
</dbReference>
<feature type="domain" description="Alpha-L-rhamnosidase six-hairpin glycosidase" evidence="6">
    <location>
        <begin position="381"/>
        <end position="698"/>
    </location>
</feature>
<dbReference type="PANTHER" id="PTHR33307:SF6">
    <property type="entry name" value="ALPHA-RHAMNOSIDASE (EUROFUNG)-RELATED"/>
    <property type="match status" value="1"/>
</dbReference>
<comment type="catalytic activity">
    <reaction evidence="1">
        <text>Hydrolysis of terminal non-reducing alpha-L-rhamnose residues in alpha-L-rhamnosides.</text>
        <dbReference type="EC" id="3.2.1.40"/>
    </reaction>
</comment>
<sequence>MKALKTQSFLSIQIFICIIFSACGDPTGNNEVDYTDLGNASWIGVRENLPTTDSLFYLESPSPLFRKIFMAKDNIRSASLYITAAGYYRASINGKRVGKSYFDPAWTNFSKRIYYSEYDLTTEIKKGFNCLGVMLGNGFYNPLPMKMWGNLNLRDNMPSGKPIFIARLKLEYQNGQKEEIITDKSWKYHYGPIRKNNVYLGEVYNGGKEIAGWEASGFDDSSWQQVIKSNSPGGSLQKAFFPPIRITETKKPIAITALEDDKYVVDMGINFTGLYKIHLKGEPGDTVTFRFGERIYADGRLNPMTTVAGQIKKSGTGGPGAPEIAWQADQYIFGEESDTWYTPEFTFHTYRYMEIDGLNHTPTIEDIEGLMLHTNVRANNDFACSSPLVNDIQNATRQTFLSNLLSVQSDCPAREKFGYGGDLNATSEAFIYNFDMQDFYRKTIYDWEDAMNDSTFVDTAPYVGLQYCGLSWESAFLTTQYNLFLYYNDTAIIKAFYHKNLDWMAKVKHLHPEGIVKSGLSDHESLQPVPVELTGTTHYLQCARIMQKFASFMGDEGHQKEFESLANKLSTIVLEKFWRRPVTGSINKQTLFATLLYHDIIPPNEKQAAIDSLLKSIATQPSGHFNTGIFGTKYILEALSQTGNTDMVYDIVNSTEYPGWGFMIDKGATTIWETWKESDNVYSNCHPMFGSISEWFYRWLGGIRPDPNYPGFQKFIINPSVPNALSYVNTSYHSPFGKIVSNWTNSGSNDQIFEITVPQKSIAKISLPIAENQKISFLESSNGYSLTSSQKEENQINFELPSGEYVISVSGKTN</sequence>
<evidence type="ECO:0000256" key="2">
    <source>
        <dbReference type="ARBA" id="ARBA00012652"/>
    </source>
</evidence>
<evidence type="ECO:0000259" key="6">
    <source>
        <dbReference type="Pfam" id="PF17389"/>
    </source>
</evidence>
<dbReference type="InterPro" id="IPR008902">
    <property type="entry name" value="Rhamnosid_concanavalin"/>
</dbReference>
<dbReference type="InterPro" id="IPR013737">
    <property type="entry name" value="Bac_rhamnosid_N"/>
</dbReference>
<dbReference type="InterPro" id="IPR012341">
    <property type="entry name" value="6hp_glycosidase-like_sf"/>
</dbReference>
<reference evidence="8" key="1">
    <citation type="submission" date="2023-06" db="EMBL/GenBank/DDBJ databases">
        <title>Genomic of Parafulvivirga corallium.</title>
        <authorList>
            <person name="Wang G."/>
        </authorList>
    </citation>
    <scope>NUCLEOTIDE SEQUENCE</scope>
    <source>
        <strain evidence="8">BMA10</strain>
    </source>
</reference>
<gene>
    <name evidence="8" type="ORF">QQ008_03230</name>
</gene>
<evidence type="ECO:0000256" key="1">
    <source>
        <dbReference type="ARBA" id="ARBA00001445"/>
    </source>
</evidence>
<dbReference type="Proteomes" id="UP001172082">
    <property type="component" value="Unassembled WGS sequence"/>
</dbReference>
<dbReference type="Pfam" id="PF17389">
    <property type="entry name" value="Bac_rhamnosid6H"/>
    <property type="match status" value="1"/>
</dbReference>
<evidence type="ECO:0000256" key="3">
    <source>
        <dbReference type="ARBA" id="ARBA00022801"/>
    </source>
</evidence>
<proteinExistence type="predicted"/>
<dbReference type="Pfam" id="PF17390">
    <property type="entry name" value="Bac_rhamnosid_C"/>
    <property type="match status" value="1"/>
</dbReference>
<evidence type="ECO:0000259" key="5">
    <source>
        <dbReference type="Pfam" id="PF08531"/>
    </source>
</evidence>
<dbReference type="RefSeq" id="WP_346750374.1">
    <property type="nucleotide sequence ID" value="NZ_JAUJEA010000001.1"/>
</dbReference>
<dbReference type="Gene3D" id="2.60.420.10">
    <property type="entry name" value="Maltose phosphorylase, domain 3"/>
    <property type="match status" value="1"/>
</dbReference>